<evidence type="ECO:0000259" key="4">
    <source>
        <dbReference type="PROSITE" id="PS50932"/>
    </source>
</evidence>
<dbReference type="CDD" id="cd01392">
    <property type="entry name" value="HTH_LacI"/>
    <property type="match status" value="1"/>
</dbReference>
<dbReference type="Gene3D" id="3.40.50.2300">
    <property type="match status" value="2"/>
</dbReference>
<dbReference type="InterPro" id="IPR028082">
    <property type="entry name" value="Peripla_BP_I"/>
</dbReference>
<dbReference type="Gene3D" id="1.10.260.40">
    <property type="entry name" value="lambda repressor-like DNA-binding domains"/>
    <property type="match status" value="1"/>
</dbReference>
<dbReference type="PROSITE" id="PS00356">
    <property type="entry name" value="HTH_LACI_1"/>
    <property type="match status" value="1"/>
</dbReference>
<name>A0A7W9NK27_9PSEU</name>
<dbReference type="PANTHER" id="PTHR30146:SF109">
    <property type="entry name" value="HTH-TYPE TRANSCRIPTIONAL REGULATOR GALS"/>
    <property type="match status" value="1"/>
</dbReference>
<dbReference type="Pfam" id="PF13377">
    <property type="entry name" value="Peripla_BP_3"/>
    <property type="match status" value="1"/>
</dbReference>
<dbReference type="PROSITE" id="PS50932">
    <property type="entry name" value="HTH_LACI_2"/>
    <property type="match status" value="1"/>
</dbReference>
<dbReference type="AlphaFoldDB" id="A0A7W9NK27"/>
<dbReference type="InterPro" id="IPR046335">
    <property type="entry name" value="LacI/GalR-like_sensor"/>
</dbReference>
<keyword evidence="3" id="KW-0804">Transcription</keyword>
<dbReference type="SUPFAM" id="SSF47413">
    <property type="entry name" value="lambda repressor-like DNA-binding domains"/>
    <property type="match status" value="1"/>
</dbReference>
<keyword evidence="6" id="KW-1185">Reference proteome</keyword>
<protein>
    <submittedName>
        <fullName evidence="5">DNA-binding LacI/PurR family transcriptional regulator</fullName>
    </submittedName>
</protein>
<dbReference type="Proteomes" id="UP000585638">
    <property type="component" value="Unassembled WGS sequence"/>
</dbReference>
<evidence type="ECO:0000256" key="1">
    <source>
        <dbReference type="ARBA" id="ARBA00023015"/>
    </source>
</evidence>
<dbReference type="GO" id="GO:0000976">
    <property type="term" value="F:transcription cis-regulatory region binding"/>
    <property type="evidence" value="ECO:0007669"/>
    <property type="project" value="TreeGrafter"/>
</dbReference>
<dbReference type="RefSeq" id="WP_184866777.1">
    <property type="nucleotide sequence ID" value="NZ_JACHIR010000001.1"/>
</dbReference>
<sequence length="321" mass="33777">MRRPTLEDVARLAGVSRSTVSRVINRQPGVAPSHRRLVQEAIVELGYRPHLGARALASGRADTVDLVIVDDDPDALSANPHYARVIAGAVKALASNDIRLQIRLVPASGAVGAGGLKLGALLVNVRPELAQQLRRGYGWVVSMGRSAPRVASIEPDNADGGRLAVDHLYRDGRRRIAVIGGPESNPCAVDRREGGLRSIREAGLEPVVGQGDFTLATAERVTRRLIDEHPDVDAVFAACDMTAAGALRALTAAGRRVPDDVAVVGFDDGVIAASAGLTSVRQTVEENAASATRMVLARDGGRVFVPVSLTVRQSSGQHGDA</sequence>
<accession>A0A7W9NK27</accession>
<dbReference type="SUPFAM" id="SSF53822">
    <property type="entry name" value="Periplasmic binding protein-like I"/>
    <property type="match status" value="1"/>
</dbReference>
<reference evidence="5 6" key="1">
    <citation type="submission" date="2020-08" db="EMBL/GenBank/DDBJ databases">
        <title>Sequencing the genomes of 1000 actinobacteria strains.</title>
        <authorList>
            <person name="Klenk H.-P."/>
        </authorList>
    </citation>
    <scope>NUCLEOTIDE SEQUENCE [LARGE SCALE GENOMIC DNA]</scope>
    <source>
        <strain evidence="5 6">DSM 43851</strain>
    </source>
</reference>
<dbReference type="CDD" id="cd06267">
    <property type="entry name" value="PBP1_LacI_sugar_binding-like"/>
    <property type="match status" value="1"/>
</dbReference>
<keyword evidence="2 5" id="KW-0238">DNA-binding</keyword>
<evidence type="ECO:0000256" key="3">
    <source>
        <dbReference type="ARBA" id="ARBA00023163"/>
    </source>
</evidence>
<gene>
    <name evidence="5" type="ORF">BJ998_006117</name>
</gene>
<dbReference type="EMBL" id="JACHIR010000001">
    <property type="protein sequence ID" value="MBB5894921.1"/>
    <property type="molecule type" value="Genomic_DNA"/>
</dbReference>
<dbReference type="InterPro" id="IPR010982">
    <property type="entry name" value="Lambda_DNA-bd_dom_sf"/>
</dbReference>
<dbReference type="PRINTS" id="PR00036">
    <property type="entry name" value="HTHLACI"/>
</dbReference>
<keyword evidence="1" id="KW-0805">Transcription regulation</keyword>
<proteinExistence type="predicted"/>
<dbReference type="Pfam" id="PF00356">
    <property type="entry name" value="LacI"/>
    <property type="match status" value="1"/>
</dbReference>
<dbReference type="GO" id="GO:0003700">
    <property type="term" value="F:DNA-binding transcription factor activity"/>
    <property type="evidence" value="ECO:0007669"/>
    <property type="project" value="TreeGrafter"/>
</dbReference>
<feature type="domain" description="HTH lacI-type" evidence="4">
    <location>
        <begin position="4"/>
        <end position="58"/>
    </location>
</feature>
<comment type="caution">
    <text evidence="5">The sequence shown here is derived from an EMBL/GenBank/DDBJ whole genome shotgun (WGS) entry which is preliminary data.</text>
</comment>
<dbReference type="InterPro" id="IPR000843">
    <property type="entry name" value="HTH_LacI"/>
</dbReference>
<dbReference type="SMART" id="SM00354">
    <property type="entry name" value="HTH_LACI"/>
    <property type="match status" value="1"/>
</dbReference>
<organism evidence="5 6">
    <name type="scientific">Kutzneria kofuensis</name>
    <dbReference type="NCBI Taxonomy" id="103725"/>
    <lineage>
        <taxon>Bacteria</taxon>
        <taxon>Bacillati</taxon>
        <taxon>Actinomycetota</taxon>
        <taxon>Actinomycetes</taxon>
        <taxon>Pseudonocardiales</taxon>
        <taxon>Pseudonocardiaceae</taxon>
        <taxon>Kutzneria</taxon>
    </lineage>
</organism>
<evidence type="ECO:0000313" key="6">
    <source>
        <dbReference type="Proteomes" id="UP000585638"/>
    </source>
</evidence>
<evidence type="ECO:0000313" key="5">
    <source>
        <dbReference type="EMBL" id="MBB5894921.1"/>
    </source>
</evidence>
<evidence type="ECO:0000256" key="2">
    <source>
        <dbReference type="ARBA" id="ARBA00023125"/>
    </source>
</evidence>
<dbReference type="PANTHER" id="PTHR30146">
    <property type="entry name" value="LACI-RELATED TRANSCRIPTIONAL REPRESSOR"/>
    <property type="match status" value="1"/>
</dbReference>